<evidence type="ECO:0000256" key="7">
    <source>
        <dbReference type="ARBA" id="ARBA00022833"/>
    </source>
</evidence>
<dbReference type="HAMAP" id="MF_01818">
    <property type="entry name" value="RNase_Z_BN"/>
    <property type="match status" value="1"/>
</dbReference>
<evidence type="ECO:0000256" key="1">
    <source>
        <dbReference type="ARBA" id="ARBA00011738"/>
    </source>
</evidence>
<reference evidence="10 11" key="1">
    <citation type="submission" date="2015-08" db="EMBL/GenBank/DDBJ databases">
        <title>Complete genome sequence of Rufibacter tibetensis strain 1351t, a radiation-resistant bacterium from tibet plateau.</title>
        <authorList>
            <person name="Dai J."/>
        </authorList>
    </citation>
    <scope>NUCLEOTIDE SEQUENCE [LARGE SCALE GENOMIC DNA]</scope>
    <source>
        <strain evidence="10 11">1351</strain>
    </source>
</reference>
<dbReference type="EC" id="3.1.26.11" evidence="8"/>
<feature type="binding site" evidence="8">
    <location>
        <position position="270"/>
    </location>
    <ligand>
        <name>Zn(2+)</name>
        <dbReference type="ChEBI" id="CHEBI:29105"/>
        <label>2</label>
        <note>catalytic</note>
    </ligand>
</feature>
<evidence type="ECO:0000256" key="4">
    <source>
        <dbReference type="ARBA" id="ARBA00022723"/>
    </source>
</evidence>
<dbReference type="Gene3D" id="3.60.15.10">
    <property type="entry name" value="Ribonuclease Z/Hydroxyacylglutathione hydrolase-like"/>
    <property type="match status" value="1"/>
</dbReference>
<feature type="binding site" evidence="8">
    <location>
        <position position="67"/>
    </location>
    <ligand>
        <name>Zn(2+)</name>
        <dbReference type="ChEBI" id="CHEBI:29105"/>
        <label>2</label>
        <note>catalytic</note>
    </ligand>
</feature>
<dbReference type="OrthoDB" id="9800940at2"/>
<organism evidence="10 11">
    <name type="scientific">Rufibacter tibetensis</name>
    <dbReference type="NCBI Taxonomy" id="512763"/>
    <lineage>
        <taxon>Bacteria</taxon>
        <taxon>Pseudomonadati</taxon>
        <taxon>Bacteroidota</taxon>
        <taxon>Cytophagia</taxon>
        <taxon>Cytophagales</taxon>
        <taxon>Hymenobacteraceae</taxon>
        <taxon>Rufibacter</taxon>
    </lineage>
</organism>
<dbReference type="EMBL" id="CP012643">
    <property type="protein sequence ID" value="ALJ01028.1"/>
    <property type="molecule type" value="Genomic_DNA"/>
</dbReference>
<keyword evidence="2 8" id="KW-0819">tRNA processing</keyword>
<name>A0A0P0C7I2_9BACT</name>
<feature type="domain" description="Metallo-beta-lactamase" evidence="9">
    <location>
        <begin position="204"/>
        <end position="271"/>
    </location>
</feature>
<evidence type="ECO:0000256" key="3">
    <source>
        <dbReference type="ARBA" id="ARBA00022722"/>
    </source>
</evidence>
<comment type="subunit">
    <text evidence="1 8">Homodimer.</text>
</comment>
<comment type="catalytic activity">
    <reaction evidence="8">
        <text>Endonucleolytic cleavage of RNA, removing extra 3' nucleotides from tRNA precursor, generating 3' termini of tRNAs. A 3'-hydroxy group is left at the tRNA terminus and a 5'-phosphoryl group is left at the trailer molecule.</text>
        <dbReference type="EC" id="3.1.26.11"/>
    </reaction>
</comment>
<dbReference type="SUPFAM" id="SSF56281">
    <property type="entry name" value="Metallo-hydrolase/oxidoreductase"/>
    <property type="match status" value="1"/>
</dbReference>
<sequence>MDFELKILGSSSATPSFERNHTAQLLTVGNQINLIDCGEGTQMQLMRYKVKHQRICNIFISHLHGDHYFGLAGLLSTMHLQQRTGHLNLFGPKGLAEIITLQFKYGGTQLPYHINFVEVDTTVSRKIFEDKYMTVHTLPMQHRVPCCGYLFREKPKPRHLLKGKLPSFLTPPQLVRLKWGEDIINEHGDVLVRNQEVTSAPKRSRSYAYCSDTKYKEDILPLVHGVDLLYHESTFLSDLEHRATHTFHSTAAQAATLAEKAQVRRLLIGHFSARYKDLSPLLVEAQSIFPNTALATEGKTISVLE</sequence>
<feature type="binding site" evidence="8">
    <location>
        <position position="62"/>
    </location>
    <ligand>
        <name>Zn(2+)</name>
        <dbReference type="ChEBI" id="CHEBI:29105"/>
        <label>1</label>
        <note>catalytic</note>
    </ligand>
</feature>
<keyword evidence="5 8" id="KW-0255">Endonuclease</keyword>
<evidence type="ECO:0000256" key="5">
    <source>
        <dbReference type="ARBA" id="ARBA00022759"/>
    </source>
</evidence>
<comment type="similarity">
    <text evidence="8">Belongs to the RNase Z family.</text>
</comment>
<dbReference type="PANTHER" id="PTHR46018:SF2">
    <property type="entry name" value="ZINC PHOSPHODIESTERASE ELAC PROTEIN 1"/>
    <property type="match status" value="1"/>
</dbReference>
<comment type="cofactor">
    <cofactor evidence="8">
        <name>Zn(2+)</name>
        <dbReference type="ChEBI" id="CHEBI:29105"/>
    </cofactor>
    <text evidence="8">Binds 2 Zn(2+) ions.</text>
</comment>
<proteinExistence type="inferred from homology"/>
<feature type="binding site" evidence="8">
    <location>
        <position position="66"/>
    </location>
    <ligand>
        <name>Zn(2+)</name>
        <dbReference type="ChEBI" id="CHEBI:29105"/>
        <label>2</label>
        <note>catalytic</note>
    </ligand>
</feature>
<dbReference type="STRING" id="512763.DC20_21075"/>
<dbReference type="Proteomes" id="UP000061382">
    <property type="component" value="Chromosome"/>
</dbReference>
<feature type="active site" description="Proton acceptor" evidence="8">
    <location>
        <position position="66"/>
    </location>
</feature>
<gene>
    <name evidence="8" type="primary">rnz</name>
    <name evidence="10" type="ORF">DC20_21075</name>
</gene>
<accession>A0A0P0C7I2</accession>
<keyword evidence="7 8" id="KW-0862">Zinc</keyword>
<comment type="function">
    <text evidence="8">Zinc phosphodiesterase, which displays some tRNA 3'-processing endonuclease activity. Probably involved in tRNA maturation, by removing a 3'-trailer from precursor tRNA.</text>
</comment>
<dbReference type="Pfam" id="PF23023">
    <property type="entry name" value="Anti-Pycsar_Apyc1"/>
    <property type="match status" value="1"/>
</dbReference>
<keyword evidence="11" id="KW-1185">Reference proteome</keyword>
<dbReference type="NCBIfam" id="NF000801">
    <property type="entry name" value="PRK00055.1-3"/>
    <property type="match status" value="1"/>
</dbReference>
<dbReference type="KEGG" id="rti:DC20_21075"/>
<evidence type="ECO:0000313" key="10">
    <source>
        <dbReference type="EMBL" id="ALJ01028.1"/>
    </source>
</evidence>
<dbReference type="NCBIfam" id="TIGR02651">
    <property type="entry name" value="RNase_Z"/>
    <property type="match status" value="1"/>
</dbReference>
<dbReference type="GO" id="GO:0042781">
    <property type="term" value="F:3'-tRNA processing endoribonuclease activity"/>
    <property type="evidence" value="ECO:0007669"/>
    <property type="project" value="UniProtKB-UniRule"/>
</dbReference>
<dbReference type="InterPro" id="IPR036866">
    <property type="entry name" value="RibonucZ/Hydroxyglut_hydro"/>
</dbReference>
<dbReference type="AlphaFoldDB" id="A0A0P0C7I2"/>
<dbReference type="InterPro" id="IPR001279">
    <property type="entry name" value="Metallo-B-lactamas"/>
</dbReference>
<dbReference type="Pfam" id="PF12706">
    <property type="entry name" value="Lactamase_B_2"/>
    <property type="match status" value="1"/>
</dbReference>
<dbReference type="CDD" id="cd07717">
    <property type="entry name" value="RNaseZ_ZiPD-like_MBL-fold"/>
    <property type="match status" value="1"/>
</dbReference>
<dbReference type="RefSeq" id="WP_062545663.1">
    <property type="nucleotide sequence ID" value="NZ_CP012643.1"/>
</dbReference>
<evidence type="ECO:0000256" key="2">
    <source>
        <dbReference type="ARBA" id="ARBA00022694"/>
    </source>
</evidence>
<protein>
    <recommendedName>
        <fullName evidence="8">Ribonuclease Z</fullName>
        <shortName evidence="8">RNase Z</shortName>
        <ecNumber evidence="8">3.1.26.11</ecNumber>
    </recommendedName>
    <alternativeName>
        <fullName evidence="8">tRNA 3 endonuclease</fullName>
    </alternativeName>
    <alternativeName>
        <fullName evidence="8">tRNase Z</fullName>
    </alternativeName>
</protein>
<dbReference type="PATRIC" id="fig|512763.3.peg.4630"/>
<evidence type="ECO:0000256" key="8">
    <source>
        <dbReference type="HAMAP-Rule" id="MF_01818"/>
    </source>
</evidence>
<feature type="binding site" evidence="8">
    <location>
        <position position="64"/>
    </location>
    <ligand>
        <name>Zn(2+)</name>
        <dbReference type="ChEBI" id="CHEBI:29105"/>
        <label>1</label>
        <note>catalytic</note>
    </ligand>
</feature>
<feature type="binding site" evidence="8">
    <location>
        <position position="142"/>
    </location>
    <ligand>
        <name>Zn(2+)</name>
        <dbReference type="ChEBI" id="CHEBI:29105"/>
        <label>1</label>
        <note>catalytic</note>
    </ligand>
</feature>
<dbReference type="PANTHER" id="PTHR46018">
    <property type="entry name" value="ZINC PHOSPHODIESTERASE ELAC PROTEIN 1"/>
    <property type="match status" value="1"/>
</dbReference>
<keyword evidence="4 8" id="KW-0479">Metal-binding</keyword>
<dbReference type="InterPro" id="IPR013471">
    <property type="entry name" value="RNase_Z/BN"/>
</dbReference>
<feature type="binding site" evidence="8">
    <location>
        <position position="212"/>
    </location>
    <ligand>
        <name>Zn(2+)</name>
        <dbReference type="ChEBI" id="CHEBI:29105"/>
        <label>2</label>
        <note>catalytic</note>
    </ligand>
</feature>
<evidence type="ECO:0000256" key="6">
    <source>
        <dbReference type="ARBA" id="ARBA00022801"/>
    </source>
</evidence>
<dbReference type="GO" id="GO:0008270">
    <property type="term" value="F:zinc ion binding"/>
    <property type="evidence" value="ECO:0007669"/>
    <property type="project" value="UniProtKB-UniRule"/>
</dbReference>
<evidence type="ECO:0000313" key="11">
    <source>
        <dbReference type="Proteomes" id="UP000061382"/>
    </source>
</evidence>
<feature type="binding site" evidence="8">
    <location>
        <position position="212"/>
    </location>
    <ligand>
        <name>Zn(2+)</name>
        <dbReference type="ChEBI" id="CHEBI:29105"/>
        <label>1</label>
        <note>catalytic</note>
    </ligand>
</feature>
<keyword evidence="6 8" id="KW-0378">Hydrolase</keyword>
<evidence type="ECO:0000259" key="9">
    <source>
        <dbReference type="Pfam" id="PF12706"/>
    </source>
</evidence>
<keyword evidence="3 8" id="KW-0540">Nuclease</keyword>